<sequence>MAVWGIGAYNPKNNEDKAKQFVEKGKIEIGYTEEEKPMFYRLLKSIEYGDLVFIKARYRYDKPLTIKAIGLATEIFEKDSNGSSKVEVCWISDFTNNPRRIQSENECDGSINTIYQERDPKIIREIIKIMNEEAEE</sequence>
<name>A0AAJ1AZE6_MEDGN</name>
<dbReference type="AlphaFoldDB" id="A0AAJ1AZE6"/>
<reference evidence="1" key="1">
    <citation type="submission" date="2021-10" db="EMBL/GenBank/DDBJ databases">
        <title>Collection of gut derived symbiotic bacterial strains cultured from healthy donors.</title>
        <authorList>
            <person name="Lin H."/>
            <person name="Littmann E."/>
            <person name="Claire K."/>
            <person name="Pamer E."/>
        </authorList>
    </citation>
    <scope>NUCLEOTIDE SEQUENCE</scope>
    <source>
        <strain evidence="1">MSK.23.4</strain>
    </source>
</reference>
<accession>A0AAJ1AZE6</accession>
<comment type="caution">
    <text evidence="1">The sequence shown here is derived from an EMBL/GenBank/DDBJ whole genome shotgun (WGS) entry which is preliminary data.</text>
</comment>
<dbReference type="EMBL" id="JAJBNC010000036">
    <property type="protein sequence ID" value="MCB5495279.1"/>
    <property type="molecule type" value="Genomic_DNA"/>
</dbReference>
<protein>
    <submittedName>
        <fullName evidence="1">Uncharacterized protein</fullName>
    </submittedName>
</protein>
<evidence type="ECO:0000313" key="2">
    <source>
        <dbReference type="Proteomes" id="UP001297422"/>
    </source>
</evidence>
<evidence type="ECO:0000313" key="1">
    <source>
        <dbReference type="EMBL" id="MCB5495279.1"/>
    </source>
</evidence>
<gene>
    <name evidence="1" type="ORF">LIQ10_16315</name>
</gene>
<organism evidence="1 2">
    <name type="scientific">Mediterraneibacter gnavus</name>
    <name type="common">Ruminococcus gnavus</name>
    <dbReference type="NCBI Taxonomy" id="33038"/>
    <lineage>
        <taxon>Bacteria</taxon>
        <taxon>Bacillati</taxon>
        <taxon>Bacillota</taxon>
        <taxon>Clostridia</taxon>
        <taxon>Lachnospirales</taxon>
        <taxon>Lachnospiraceae</taxon>
        <taxon>Mediterraneibacter</taxon>
    </lineage>
</organism>
<dbReference type="RefSeq" id="WP_173880000.1">
    <property type="nucleotide sequence ID" value="NZ_JAAIMT010000041.1"/>
</dbReference>
<dbReference type="Proteomes" id="UP001297422">
    <property type="component" value="Unassembled WGS sequence"/>
</dbReference>
<proteinExistence type="predicted"/>